<dbReference type="RefSeq" id="WP_087071206.1">
    <property type="nucleotide sequence ID" value="NZ_CAUPFC010000001.1"/>
</dbReference>
<dbReference type="Proteomes" id="UP001288320">
    <property type="component" value="Unassembled WGS sequence"/>
</dbReference>
<dbReference type="AlphaFoldDB" id="A0AAW9HK68"/>
<name>A0AAW9HK68_9ACTO</name>
<keyword evidence="1" id="KW-0472">Membrane</keyword>
<feature type="transmembrane region" description="Helical" evidence="1">
    <location>
        <begin position="88"/>
        <end position="112"/>
    </location>
</feature>
<feature type="transmembrane region" description="Helical" evidence="1">
    <location>
        <begin position="46"/>
        <end position="67"/>
    </location>
</feature>
<feature type="transmembrane region" description="Helical" evidence="1">
    <location>
        <begin position="162"/>
        <end position="188"/>
    </location>
</feature>
<dbReference type="Proteomes" id="UP001284901">
    <property type="component" value="Unassembled WGS sequence"/>
</dbReference>
<keyword evidence="4" id="KW-1185">Reference proteome</keyword>
<dbReference type="EMBL" id="JAWNFY010000003">
    <property type="protein sequence ID" value="MDY5145733.1"/>
    <property type="molecule type" value="Genomic_DNA"/>
</dbReference>
<evidence type="ECO:0000313" key="2">
    <source>
        <dbReference type="EMBL" id="MDY5139816.1"/>
    </source>
</evidence>
<evidence type="ECO:0000313" key="3">
    <source>
        <dbReference type="EMBL" id="MDY5145733.1"/>
    </source>
</evidence>
<evidence type="ECO:0000313" key="4">
    <source>
        <dbReference type="Proteomes" id="UP001284901"/>
    </source>
</evidence>
<proteinExistence type="predicted"/>
<gene>
    <name evidence="2" type="ORF">R6G74_00585</name>
    <name evidence="3" type="ORF">R6P33_01680</name>
</gene>
<protein>
    <submittedName>
        <fullName evidence="2">ABC transporter permease</fullName>
    </submittedName>
</protein>
<organism evidence="2 5">
    <name type="scientific">Actinotignum timonense</name>
    <dbReference type="NCBI Taxonomy" id="1870995"/>
    <lineage>
        <taxon>Bacteria</taxon>
        <taxon>Bacillati</taxon>
        <taxon>Actinomycetota</taxon>
        <taxon>Actinomycetes</taxon>
        <taxon>Actinomycetales</taxon>
        <taxon>Actinomycetaceae</taxon>
        <taxon>Actinotignum</taxon>
    </lineage>
</organism>
<keyword evidence="1" id="KW-1133">Transmembrane helix</keyword>
<feature type="transmembrane region" description="Helical" evidence="1">
    <location>
        <begin position="208"/>
        <end position="230"/>
    </location>
</feature>
<dbReference type="GeneID" id="92813911"/>
<comment type="caution">
    <text evidence="2">The sequence shown here is derived from an EMBL/GenBank/DDBJ whole genome shotgun (WGS) entry which is preliminary data.</text>
</comment>
<feature type="transmembrane region" description="Helical" evidence="1">
    <location>
        <begin position="124"/>
        <end position="150"/>
    </location>
</feature>
<evidence type="ECO:0000256" key="1">
    <source>
        <dbReference type="SAM" id="Phobius"/>
    </source>
</evidence>
<dbReference type="EMBL" id="JAWNFV010000001">
    <property type="protein sequence ID" value="MDY5139816.1"/>
    <property type="molecule type" value="Genomic_DNA"/>
</dbReference>
<feature type="transmembrane region" description="Helical" evidence="1">
    <location>
        <begin position="12"/>
        <end position="34"/>
    </location>
</feature>
<reference evidence="2 4" key="1">
    <citation type="submission" date="2023-10" db="EMBL/GenBank/DDBJ databases">
        <title>Whole Genome based description of the genera Actinobaculum and Actinotignum reveals a complex phylogenetic relationship within the species included in the genus Actinotignum.</title>
        <authorList>
            <person name="Jensen C.S."/>
            <person name="Dargis R."/>
            <person name="Kemp M."/>
            <person name="Christensen J.J."/>
        </authorList>
    </citation>
    <scope>NUCLEOTIDE SEQUENCE</scope>
    <source>
        <strain evidence="3 4">SLA_B089</strain>
        <strain evidence="2">SLA_B245</strain>
    </source>
</reference>
<accession>A0AAW9HK68</accession>
<sequence length="242" mass="25677">MSAFHVRQFVSVPYFIQLMVTTTLATALVQFLSFRAFGTMSATQGWVRAGIIGMWTTATCAAGIIGFERYKGTLVYLVSAPIGALRSLAAVVASAGSFGLAAFPVAWVTWALCSASVTFTAPSWGFACGVLLLWIGYLSVSFVIAALFVLTPNAISYEGLLLVPMFLASGILFTTTTPPAWLAYLSFFVPLSMPTSLLFGEAITWSDVAIWAVVLGTWLAAAGVAGRAALRRATRSGTLEVM</sequence>
<evidence type="ECO:0000313" key="5">
    <source>
        <dbReference type="Proteomes" id="UP001288320"/>
    </source>
</evidence>
<keyword evidence="1" id="KW-0812">Transmembrane</keyword>